<organism evidence="2 3">
    <name type="scientific">Epibacterium ulvae</name>
    <dbReference type="NCBI Taxonomy" id="1156985"/>
    <lineage>
        <taxon>Bacteria</taxon>
        <taxon>Pseudomonadati</taxon>
        <taxon>Pseudomonadota</taxon>
        <taxon>Alphaproteobacteria</taxon>
        <taxon>Rhodobacterales</taxon>
        <taxon>Roseobacteraceae</taxon>
        <taxon>Epibacterium</taxon>
    </lineage>
</organism>
<evidence type="ECO:0000313" key="3">
    <source>
        <dbReference type="Proteomes" id="UP000198767"/>
    </source>
</evidence>
<feature type="domain" description="T6SS immunity protein Tdi1 C-terminal" evidence="1">
    <location>
        <begin position="57"/>
        <end position="121"/>
    </location>
</feature>
<accession>A0A1G5PWF8</accession>
<dbReference type="STRING" id="1156985.SAMN04488118_102187"/>
<evidence type="ECO:0000313" key="2">
    <source>
        <dbReference type="EMBL" id="SCZ53762.1"/>
    </source>
</evidence>
<dbReference type="OrthoDB" id="2988179at2"/>
<evidence type="ECO:0000259" key="1">
    <source>
        <dbReference type="Pfam" id="PF08906"/>
    </source>
</evidence>
<sequence>MNLIAEVNRCWSWTGLQAVSVEAMNSFGNLLICDAQGQYRRICPEELTCEIVASSAQALSELWSHEDFVLDWEMTDLVQLAQAHLGELSEGWVYTLIIPGMFGGAYEATNMHKVPLSELIEHSGAFALKAQEIPEGGQILFDVGH</sequence>
<keyword evidence="3" id="KW-1185">Reference proteome</keyword>
<dbReference type="EMBL" id="FMWG01000002">
    <property type="protein sequence ID" value="SCZ53762.1"/>
    <property type="molecule type" value="Genomic_DNA"/>
</dbReference>
<dbReference type="InterPro" id="IPR015002">
    <property type="entry name" value="T6SS_Tdi1_C"/>
</dbReference>
<reference evidence="2 3" key="1">
    <citation type="submission" date="2016-10" db="EMBL/GenBank/DDBJ databases">
        <authorList>
            <person name="de Groot N.N."/>
        </authorList>
    </citation>
    <scope>NUCLEOTIDE SEQUENCE [LARGE SCALE GENOMIC DNA]</scope>
    <source>
        <strain evidence="2 3">U95</strain>
    </source>
</reference>
<dbReference type="Pfam" id="PF08906">
    <property type="entry name" value="T6SS_Tdi1_C"/>
    <property type="match status" value="1"/>
</dbReference>
<dbReference type="Proteomes" id="UP000198767">
    <property type="component" value="Unassembled WGS sequence"/>
</dbReference>
<name>A0A1G5PWF8_9RHOB</name>
<protein>
    <recommendedName>
        <fullName evidence="1">T6SS immunity protein Tdi1 C-terminal domain-containing protein</fullName>
    </recommendedName>
</protein>
<dbReference type="AlphaFoldDB" id="A0A1G5PWF8"/>
<dbReference type="RefSeq" id="WP_157843952.1">
    <property type="nucleotide sequence ID" value="NZ_FMWG01000002.1"/>
</dbReference>
<proteinExistence type="predicted"/>
<gene>
    <name evidence="2" type="ORF">SAMN04488118_102187</name>
</gene>